<dbReference type="STRING" id="455432.AWN90_09115"/>
<accession>A0A164H066</accession>
<comment type="caution">
    <text evidence="2">The sequence shown here is derived from an EMBL/GenBank/DDBJ whole genome shotgun (WGS) entry which is preliminary data.</text>
</comment>
<gene>
    <name evidence="2" type="ORF">AWN90_09115</name>
</gene>
<protein>
    <submittedName>
        <fullName evidence="2">Uncharacterized protein</fullName>
    </submittedName>
</protein>
<feature type="compositionally biased region" description="Basic and acidic residues" evidence="1">
    <location>
        <begin position="232"/>
        <end position="250"/>
    </location>
</feature>
<name>A0A164H066_9NOCA</name>
<dbReference type="AlphaFoldDB" id="A0A164H066"/>
<evidence type="ECO:0000313" key="2">
    <source>
        <dbReference type="EMBL" id="KZM68091.1"/>
    </source>
</evidence>
<proteinExistence type="predicted"/>
<organism evidence="2 3">
    <name type="scientific">Nocardia terpenica</name>
    <dbReference type="NCBI Taxonomy" id="455432"/>
    <lineage>
        <taxon>Bacteria</taxon>
        <taxon>Bacillati</taxon>
        <taxon>Actinomycetota</taxon>
        <taxon>Actinomycetes</taxon>
        <taxon>Mycobacteriales</taxon>
        <taxon>Nocardiaceae</taxon>
        <taxon>Nocardia</taxon>
    </lineage>
</organism>
<feature type="region of interest" description="Disordered" evidence="1">
    <location>
        <begin position="205"/>
        <end position="250"/>
    </location>
</feature>
<dbReference type="EMBL" id="LWGR01000021">
    <property type="protein sequence ID" value="KZM68091.1"/>
    <property type="molecule type" value="Genomic_DNA"/>
</dbReference>
<reference evidence="2 3" key="1">
    <citation type="submission" date="2016-04" db="EMBL/GenBank/DDBJ databases">
        <authorList>
            <person name="Evans L.H."/>
            <person name="Alamgir A."/>
            <person name="Owens N."/>
            <person name="Weber N.D."/>
            <person name="Virtaneva K."/>
            <person name="Barbian K."/>
            <person name="Babar A."/>
            <person name="Rosenke K."/>
        </authorList>
    </citation>
    <scope>NUCLEOTIDE SEQUENCE [LARGE SCALE GENOMIC DNA]</scope>
    <source>
        <strain evidence="2 3">IFM 0406</strain>
    </source>
</reference>
<dbReference type="Proteomes" id="UP000076512">
    <property type="component" value="Unassembled WGS sequence"/>
</dbReference>
<keyword evidence="3" id="KW-1185">Reference proteome</keyword>
<evidence type="ECO:0000256" key="1">
    <source>
        <dbReference type="SAM" id="MobiDB-lite"/>
    </source>
</evidence>
<evidence type="ECO:0000313" key="3">
    <source>
        <dbReference type="Proteomes" id="UP000076512"/>
    </source>
</evidence>
<sequence length="250" mass="27732">MLLDVSCTNLHDGRMSTGTNWKRLGDAVVNRRVELGMKTRAELEKRVDLSYRLLSDLETGKRGFAPATYAIVEQAIGWEPGSSARVLDGGEAKAVTSSRRATSRDLAEDVFAYVSADSDHGPTPNTPGMVNALWEYVHALRSDVPTSTALQRLADKAWVSERVGHLPAEDRQAVKHFIDQLGRKRFDDWDHRFITDDIDPRSNWARTPGNLDVQVDPALGSRGGVTWSPPSSEHEAELEARLRDRGNTAE</sequence>